<feature type="transmembrane region" description="Helical" evidence="1">
    <location>
        <begin position="12"/>
        <end position="31"/>
    </location>
</feature>
<keyword evidence="1" id="KW-0472">Membrane</keyword>
<dbReference type="Proteomes" id="UP000190625">
    <property type="component" value="Unassembled WGS sequence"/>
</dbReference>
<keyword evidence="1" id="KW-1133">Transmembrane helix</keyword>
<evidence type="ECO:0000313" key="3">
    <source>
        <dbReference type="Proteomes" id="UP000190625"/>
    </source>
</evidence>
<accession>A0A1T4N3Z6</accession>
<dbReference type="AlphaFoldDB" id="A0A1T4N3Z6"/>
<evidence type="ECO:0000256" key="1">
    <source>
        <dbReference type="SAM" id="Phobius"/>
    </source>
</evidence>
<gene>
    <name evidence="2" type="ORF">SAMN02745118_01681</name>
</gene>
<dbReference type="NCBIfam" id="TIGR02893">
    <property type="entry name" value="spore_yabQ"/>
    <property type="match status" value="1"/>
</dbReference>
<proteinExistence type="predicted"/>
<feature type="transmembrane region" description="Helical" evidence="1">
    <location>
        <begin position="69"/>
        <end position="87"/>
    </location>
</feature>
<name>A0A1T4N3Z6_9FIRM</name>
<reference evidence="3" key="1">
    <citation type="submission" date="2017-02" db="EMBL/GenBank/DDBJ databases">
        <authorList>
            <person name="Varghese N."/>
            <person name="Submissions S."/>
        </authorList>
    </citation>
    <scope>NUCLEOTIDE SEQUENCE [LARGE SCALE GENOMIC DNA]</scope>
    <source>
        <strain evidence="3">ATCC BAA-73</strain>
    </source>
</reference>
<dbReference type="EMBL" id="FUWM01000013">
    <property type="protein sequence ID" value="SJZ73973.1"/>
    <property type="molecule type" value="Genomic_DNA"/>
</dbReference>
<dbReference type="Pfam" id="PF09578">
    <property type="entry name" value="Spore_YabQ"/>
    <property type="match status" value="1"/>
</dbReference>
<dbReference type="RefSeq" id="WP_078810147.1">
    <property type="nucleotide sequence ID" value="NZ_FUWM01000013.1"/>
</dbReference>
<keyword evidence="1" id="KW-0812">Transmembrane</keyword>
<sequence>MVSLEIQFKTFIYMLLFGHFLAFTFDFYRVFRSFGYLDNIATRIIDFIFCLLAGIITFIILLKSNLGEIRIYIFFSLGLGILIYNRLFSKYAITSFRVILEEIIKIIRKSFKLIKKLYKIIEGAFLKIKEKINSFKT</sequence>
<dbReference type="InterPro" id="IPR019074">
    <property type="entry name" value="YabQ"/>
</dbReference>
<organism evidence="2 3">
    <name type="scientific">Selenihalanaerobacter shriftii</name>
    <dbReference type="NCBI Taxonomy" id="142842"/>
    <lineage>
        <taxon>Bacteria</taxon>
        <taxon>Bacillati</taxon>
        <taxon>Bacillota</taxon>
        <taxon>Clostridia</taxon>
        <taxon>Halanaerobiales</taxon>
        <taxon>Halobacteroidaceae</taxon>
        <taxon>Selenihalanaerobacter</taxon>
    </lineage>
</organism>
<dbReference type="OrthoDB" id="1685240at2"/>
<keyword evidence="3" id="KW-1185">Reference proteome</keyword>
<feature type="transmembrane region" description="Helical" evidence="1">
    <location>
        <begin position="43"/>
        <end position="63"/>
    </location>
</feature>
<evidence type="ECO:0000313" key="2">
    <source>
        <dbReference type="EMBL" id="SJZ73973.1"/>
    </source>
</evidence>
<protein>
    <submittedName>
        <fullName evidence="2">Spore cortex biosynthesis protein YabQ</fullName>
    </submittedName>
</protein>
<dbReference type="STRING" id="142842.SAMN02745118_01681"/>